<evidence type="ECO:0000313" key="2">
    <source>
        <dbReference type="Proteomes" id="UP001235343"/>
    </source>
</evidence>
<sequence length="50" mass="5779">MNTRITLLLAWISNHLDRGPIVETVSLREVLDEQVKQHTNSNRRHAIKSS</sequence>
<keyword evidence="2" id="KW-1185">Reference proteome</keyword>
<evidence type="ECO:0000313" key="1">
    <source>
        <dbReference type="EMBL" id="MDL4838867.1"/>
    </source>
</evidence>
<proteinExistence type="predicted"/>
<comment type="caution">
    <text evidence="1">The sequence shown here is derived from an EMBL/GenBank/DDBJ whole genome shotgun (WGS) entry which is preliminary data.</text>
</comment>
<reference evidence="1 2" key="1">
    <citation type="submission" date="2023-06" db="EMBL/GenBank/DDBJ databases">
        <title>Aquibacillus rhizosphaerae LR5S19.</title>
        <authorList>
            <person name="Sun J.-Q."/>
        </authorList>
    </citation>
    <scope>NUCLEOTIDE SEQUENCE [LARGE SCALE GENOMIC DNA]</scope>
    <source>
        <strain evidence="1 2">LR5S19</strain>
    </source>
</reference>
<organism evidence="1 2">
    <name type="scientific">Aquibacillus rhizosphaerae</name>
    <dbReference type="NCBI Taxonomy" id="3051431"/>
    <lineage>
        <taxon>Bacteria</taxon>
        <taxon>Bacillati</taxon>
        <taxon>Bacillota</taxon>
        <taxon>Bacilli</taxon>
        <taxon>Bacillales</taxon>
        <taxon>Bacillaceae</taxon>
        <taxon>Aquibacillus</taxon>
    </lineage>
</organism>
<gene>
    <name evidence="1" type="ORF">QQS35_00065</name>
</gene>
<dbReference type="EMBL" id="JASTZU010000001">
    <property type="protein sequence ID" value="MDL4838867.1"/>
    <property type="molecule type" value="Genomic_DNA"/>
</dbReference>
<accession>A0ABT7L115</accession>
<dbReference type="RefSeq" id="WP_285929624.1">
    <property type="nucleotide sequence ID" value="NZ_JASTZU010000001.1"/>
</dbReference>
<name>A0ABT7L115_9BACI</name>
<dbReference type="Proteomes" id="UP001235343">
    <property type="component" value="Unassembled WGS sequence"/>
</dbReference>
<protein>
    <submittedName>
        <fullName evidence="1">Uncharacterized protein</fullName>
    </submittedName>
</protein>